<keyword evidence="5" id="KW-0460">Magnesium</keyword>
<evidence type="ECO:0000256" key="4">
    <source>
        <dbReference type="ARBA" id="ARBA00022801"/>
    </source>
</evidence>
<keyword evidence="8" id="KW-0808">Transferase</keyword>
<dbReference type="GO" id="GO:0003964">
    <property type="term" value="F:RNA-directed DNA polymerase activity"/>
    <property type="evidence" value="ECO:0007669"/>
    <property type="project" value="UniProtKB-KW"/>
</dbReference>
<dbReference type="GO" id="GO:0015074">
    <property type="term" value="P:DNA integration"/>
    <property type="evidence" value="ECO:0007669"/>
    <property type="project" value="UniProtKB-KW"/>
</dbReference>
<keyword evidence="8" id="KW-0548">Nucleotidyltransferase</keyword>
<feature type="non-terminal residue" evidence="10">
    <location>
        <position position="1"/>
    </location>
</feature>
<dbReference type="PANTHER" id="PTHR42648">
    <property type="entry name" value="TRANSPOSASE, PUTATIVE-RELATED"/>
    <property type="match status" value="1"/>
</dbReference>
<dbReference type="GO" id="GO:0003887">
    <property type="term" value="F:DNA-directed DNA polymerase activity"/>
    <property type="evidence" value="ECO:0007669"/>
    <property type="project" value="UniProtKB-KW"/>
</dbReference>
<proteinExistence type="predicted"/>
<sequence>VCLKAKSEVPEAIKATVQWLETQSGRKLKALRSDRGTEFVNREGRNATPWELFFGVKPNLAALRVFGARAYAHVPEHMRSKLGAKAVQGVMLGC</sequence>
<keyword evidence="11" id="KW-1185">Reference proteome</keyword>
<comment type="caution">
    <text evidence="10">The sequence shown here is derived from an EMBL/GenBank/DDBJ whole genome shotgun (WGS) entry which is preliminary data.</text>
</comment>
<name>A0A699ZKX3_HAELA</name>
<dbReference type="InterPro" id="IPR039537">
    <property type="entry name" value="Retrotran_Ty1/copia-like"/>
</dbReference>
<keyword evidence="6" id="KW-0229">DNA integration</keyword>
<keyword evidence="2" id="KW-0479">Metal-binding</keyword>
<evidence type="ECO:0000256" key="2">
    <source>
        <dbReference type="ARBA" id="ARBA00022723"/>
    </source>
</evidence>
<dbReference type="Proteomes" id="UP000485058">
    <property type="component" value="Unassembled WGS sequence"/>
</dbReference>
<dbReference type="EMBL" id="BLLF01002097">
    <property type="protein sequence ID" value="GFH22675.1"/>
    <property type="molecule type" value="Genomic_DNA"/>
</dbReference>
<keyword evidence="8" id="KW-0239">DNA-directed DNA polymerase</keyword>
<evidence type="ECO:0000256" key="8">
    <source>
        <dbReference type="ARBA" id="ARBA00022932"/>
    </source>
</evidence>
<evidence type="ECO:0000313" key="11">
    <source>
        <dbReference type="Proteomes" id="UP000485058"/>
    </source>
</evidence>
<evidence type="ECO:0000256" key="1">
    <source>
        <dbReference type="ARBA" id="ARBA00022722"/>
    </source>
</evidence>
<keyword evidence="3" id="KW-0255">Endonuclease</keyword>
<evidence type="ECO:0000256" key="6">
    <source>
        <dbReference type="ARBA" id="ARBA00022908"/>
    </source>
</evidence>
<evidence type="ECO:0000256" key="3">
    <source>
        <dbReference type="ARBA" id="ARBA00022759"/>
    </source>
</evidence>
<keyword evidence="9" id="KW-0233">DNA recombination</keyword>
<gene>
    <name evidence="10" type="ORF">HaLaN_20179</name>
</gene>
<dbReference type="GO" id="GO:0004519">
    <property type="term" value="F:endonuclease activity"/>
    <property type="evidence" value="ECO:0007669"/>
    <property type="project" value="UniProtKB-KW"/>
</dbReference>
<evidence type="ECO:0000313" key="10">
    <source>
        <dbReference type="EMBL" id="GFH22675.1"/>
    </source>
</evidence>
<organism evidence="10 11">
    <name type="scientific">Haematococcus lacustris</name>
    <name type="common">Green alga</name>
    <name type="synonym">Haematococcus pluvialis</name>
    <dbReference type="NCBI Taxonomy" id="44745"/>
    <lineage>
        <taxon>Eukaryota</taxon>
        <taxon>Viridiplantae</taxon>
        <taxon>Chlorophyta</taxon>
        <taxon>core chlorophytes</taxon>
        <taxon>Chlorophyceae</taxon>
        <taxon>CS clade</taxon>
        <taxon>Chlamydomonadales</taxon>
        <taxon>Haematococcaceae</taxon>
        <taxon>Haematococcus</taxon>
    </lineage>
</organism>
<keyword evidence="4" id="KW-0378">Hydrolase</keyword>
<accession>A0A699ZKX3</accession>
<keyword evidence="7" id="KW-0695">RNA-directed DNA polymerase</keyword>
<evidence type="ECO:0000256" key="5">
    <source>
        <dbReference type="ARBA" id="ARBA00022842"/>
    </source>
</evidence>
<dbReference type="AlphaFoldDB" id="A0A699ZKX3"/>
<dbReference type="GO" id="GO:0006310">
    <property type="term" value="P:DNA recombination"/>
    <property type="evidence" value="ECO:0007669"/>
    <property type="project" value="UniProtKB-KW"/>
</dbReference>
<dbReference type="PANTHER" id="PTHR42648:SF11">
    <property type="entry name" value="TRANSPOSON TY4-P GAG-POL POLYPROTEIN"/>
    <property type="match status" value="1"/>
</dbReference>
<evidence type="ECO:0000256" key="7">
    <source>
        <dbReference type="ARBA" id="ARBA00022918"/>
    </source>
</evidence>
<evidence type="ECO:0000256" key="9">
    <source>
        <dbReference type="ARBA" id="ARBA00023172"/>
    </source>
</evidence>
<keyword evidence="1" id="KW-0540">Nuclease</keyword>
<dbReference type="GO" id="GO:0046872">
    <property type="term" value="F:metal ion binding"/>
    <property type="evidence" value="ECO:0007669"/>
    <property type="project" value="UniProtKB-KW"/>
</dbReference>
<reference evidence="10 11" key="1">
    <citation type="submission" date="2020-02" db="EMBL/GenBank/DDBJ databases">
        <title>Draft genome sequence of Haematococcus lacustris strain NIES-144.</title>
        <authorList>
            <person name="Morimoto D."/>
            <person name="Nakagawa S."/>
            <person name="Yoshida T."/>
            <person name="Sawayama S."/>
        </authorList>
    </citation>
    <scope>NUCLEOTIDE SEQUENCE [LARGE SCALE GENOMIC DNA]</scope>
    <source>
        <strain evidence="10 11">NIES-144</strain>
    </source>
</reference>
<dbReference type="GO" id="GO:0016787">
    <property type="term" value="F:hydrolase activity"/>
    <property type="evidence" value="ECO:0007669"/>
    <property type="project" value="UniProtKB-KW"/>
</dbReference>
<protein>
    <submittedName>
        <fullName evidence="10">Integrase catalytic domain-containing protein</fullName>
    </submittedName>
</protein>